<dbReference type="PANTHER" id="PTHR45706:SF1">
    <property type="entry name" value="PEZ, ISOFORM A"/>
    <property type="match status" value="1"/>
</dbReference>
<proteinExistence type="inferred from homology"/>
<evidence type="ECO:0000256" key="3">
    <source>
        <dbReference type="ARBA" id="ARBA00022490"/>
    </source>
</evidence>
<comment type="subcellular location">
    <subcellularLocation>
        <location evidence="1">Cytoplasm</location>
        <location evidence="1">Cytoskeleton</location>
    </subcellularLocation>
</comment>
<dbReference type="SMART" id="SM00194">
    <property type="entry name" value="PTPc"/>
    <property type="match status" value="1"/>
</dbReference>
<dbReference type="InterPro" id="IPR003595">
    <property type="entry name" value="Tyr_Pase_cat"/>
</dbReference>
<dbReference type="InterPro" id="IPR000387">
    <property type="entry name" value="Tyr_Pase_dom"/>
</dbReference>
<dbReference type="InterPro" id="IPR000299">
    <property type="entry name" value="FERM_domain"/>
</dbReference>
<evidence type="ECO:0000313" key="8">
    <source>
        <dbReference type="EMBL" id="OAF69947.1"/>
    </source>
</evidence>
<dbReference type="PRINTS" id="PR00700">
    <property type="entry name" value="PRTYPHPHTASE"/>
</dbReference>
<dbReference type="SUPFAM" id="SSF52799">
    <property type="entry name" value="(Phosphotyrosine protein) phosphatases II"/>
    <property type="match status" value="1"/>
</dbReference>
<dbReference type="InterPro" id="IPR000242">
    <property type="entry name" value="PTP_cat"/>
</dbReference>
<evidence type="ECO:0000313" key="9">
    <source>
        <dbReference type="Proteomes" id="UP000078046"/>
    </source>
</evidence>
<dbReference type="Gene3D" id="3.90.190.10">
    <property type="entry name" value="Protein tyrosine phosphatase superfamily"/>
    <property type="match status" value="1"/>
</dbReference>
<keyword evidence="3" id="KW-0963">Cytoplasm</keyword>
<dbReference type="Pfam" id="PF09379">
    <property type="entry name" value="FERM_N"/>
    <property type="match status" value="1"/>
</dbReference>
<feature type="domain" description="Tyrosine specific protein phosphatases" evidence="6">
    <location>
        <begin position="816"/>
        <end position="897"/>
    </location>
</feature>
<dbReference type="SMART" id="SM00404">
    <property type="entry name" value="PTPc_motif"/>
    <property type="match status" value="1"/>
</dbReference>
<dbReference type="PROSITE" id="PS50057">
    <property type="entry name" value="FERM_3"/>
    <property type="match status" value="1"/>
</dbReference>
<dbReference type="OrthoDB" id="6272991at2759"/>
<dbReference type="InterPro" id="IPR016130">
    <property type="entry name" value="Tyr_Pase_AS"/>
</dbReference>
<evidence type="ECO:0000259" key="6">
    <source>
        <dbReference type="PROSITE" id="PS50056"/>
    </source>
</evidence>
<keyword evidence="4" id="KW-0206">Cytoskeleton</keyword>
<sequence>MSEKTRLADILEYITWKTNISDVRYFGLQYVDKKNRLQWITGNKTLKLEMVEAIEMKLHFKVLHLTKNQFDDMDLTSLHFIFMQLYKQFTQGEFIIDSHKAIYLLGCLIRYKLNQEALVDGLKICQVEELNIFPIEFTKDKFLKNQIFKESIKIALHLKSYSLNQVKLKFLKFCQSLKGYGCTYFAANLIDQHEIYNVIISASSMQLSYKYVNNNESVNVNWKYVSGMHWYRKNIKLIRNCHSNIVFKFKHHYTCKYTFNLLGMFKSFNTNLVKFDIPLLNTGISKTNGLIKKINASTNTDNLTNTFPSILSIKEAWKTPSYTSPKTLNSSPVNLTNSVLSSHSSFTFNDEFEKDYSNSKYNPKIITTVPRYFNKQSTTHLLNNSVNETIKQIDFLPKMKRVNSKSMPSLNMELVNQDESGHVLHDSNFEISKSTPDLNSENKISNKSDYSTCCITYESLVNQTKKKYIAIDNDINVNSNEKLIYKNNFQVSKNENCSADNSNYLIDKSKNYYYTSNKNLQLQNAKSCMDQINNIKQEDCINDFENDYLSIYHKESDFKLYKDVFNGKCRNTRRITTDNLGYSKVFVQKGTIDECIQFNQFLKIKAKSLTDFYKPSSIDLQIINNSGQERKRRDGKISLLRLTNSEEKLVVSFKSIPINVFNMPTKIANCDQNIQLNRSSILPYDFNLVGTMESYISASYIIEHIKNSLHYICTQHPMQNSFNHFWRLVLTNNVDVILMLNEFGPNYKMYFPLAINATVVYGNISITLLSENKLLTQTNRSFVLKCNLTNKQHIVWHIHYHHWDEMDIPASTNHFINFLDSIDDLRLSIAKDKNVDSYENIPVVIHCDYGASRSGLYLLVDLAKRSYESGLNRGLVDILYSLRRQRMHILSYPEQFVFSKRVLSTLKRASRAVV</sequence>
<dbReference type="Pfam" id="PF00102">
    <property type="entry name" value="Y_phosphatase"/>
    <property type="match status" value="1"/>
</dbReference>
<dbReference type="SUPFAM" id="SSF54236">
    <property type="entry name" value="Ubiquitin-like"/>
    <property type="match status" value="1"/>
</dbReference>
<dbReference type="EMBL" id="LWCA01000208">
    <property type="protein sequence ID" value="OAF69947.1"/>
    <property type="molecule type" value="Genomic_DNA"/>
</dbReference>
<dbReference type="SUPFAM" id="SSF47031">
    <property type="entry name" value="Second domain of FERM"/>
    <property type="match status" value="1"/>
</dbReference>
<dbReference type="Pfam" id="PF00373">
    <property type="entry name" value="FERM_M"/>
    <property type="match status" value="1"/>
</dbReference>
<comment type="caution">
    <text evidence="8">The sequence shown here is derived from an EMBL/GenBank/DDBJ whole genome shotgun (WGS) entry which is preliminary data.</text>
</comment>
<evidence type="ECO:0000256" key="2">
    <source>
        <dbReference type="ARBA" id="ARBA00009649"/>
    </source>
</evidence>
<dbReference type="InterPro" id="IPR018979">
    <property type="entry name" value="FERM_N"/>
</dbReference>
<evidence type="ECO:0008006" key="10">
    <source>
        <dbReference type="Google" id="ProtNLM"/>
    </source>
</evidence>
<dbReference type="Gene3D" id="3.10.20.90">
    <property type="entry name" value="Phosphatidylinositol 3-kinase Catalytic Subunit, Chain A, domain 1"/>
    <property type="match status" value="1"/>
</dbReference>
<evidence type="ECO:0000256" key="4">
    <source>
        <dbReference type="ARBA" id="ARBA00023212"/>
    </source>
</evidence>
<dbReference type="PROSITE" id="PS00383">
    <property type="entry name" value="TYR_PHOSPHATASE_1"/>
    <property type="match status" value="1"/>
</dbReference>
<dbReference type="Proteomes" id="UP000078046">
    <property type="component" value="Unassembled WGS sequence"/>
</dbReference>
<evidence type="ECO:0000259" key="5">
    <source>
        <dbReference type="PROSITE" id="PS50055"/>
    </source>
</evidence>
<dbReference type="AlphaFoldDB" id="A0A177B6M8"/>
<dbReference type="PROSITE" id="PS50056">
    <property type="entry name" value="TYR_PHOSPHATASE_2"/>
    <property type="match status" value="1"/>
</dbReference>
<reference evidence="8 9" key="1">
    <citation type="submission" date="2016-04" db="EMBL/GenBank/DDBJ databases">
        <title>The genome of Intoshia linei affirms orthonectids as highly simplified spiralians.</title>
        <authorList>
            <person name="Mikhailov K.V."/>
            <person name="Slusarev G.S."/>
            <person name="Nikitin M.A."/>
            <person name="Logacheva M.D."/>
            <person name="Penin A."/>
            <person name="Aleoshin V."/>
            <person name="Panchin Y.V."/>
        </authorList>
    </citation>
    <scope>NUCLEOTIDE SEQUENCE [LARGE SCALE GENOMIC DNA]</scope>
    <source>
        <strain evidence="8">Intl2013</strain>
        <tissue evidence="8">Whole animal</tissue>
    </source>
</reference>
<dbReference type="CDD" id="cd00047">
    <property type="entry name" value="PTPc"/>
    <property type="match status" value="1"/>
</dbReference>
<dbReference type="InterPro" id="IPR019748">
    <property type="entry name" value="FERM_central"/>
</dbReference>
<dbReference type="PROSITE" id="PS50055">
    <property type="entry name" value="TYR_PHOSPHATASE_PTP"/>
    <property type="match status" value="1"/>
</dbReference>
<protein>
    <recommendedName>
        <fullName evidence="10">Protein-tyrosine-phosphatase</fullName>
    </recommendedName>
</protein>
<dbReference type="GO" id="GO:0005856">
    <property type="term" value="C:cytoskeleton"/>
    <property type="evidence" value="ECO:0007669"/>
    <property type="project" value="UniProtKB-SubCell"/>
</dbReference>
<feature type="domain" description="FERM" evidence="7">
    <location>
        <begin position="1"/>
        <end position="273"/>
    </location>
</feature>
<accession>A0A177B6M8</accession>
<gene>
    <name evidence="8" type="ORF">A3Q56_02338</name>
</gene>
<comment type="similarity">
    <text evidence="2">Belongs to the protein-tyrosine phosphatase family. Non-receptor class subfamily.</text>
</comment>
<evidence type="ECO:0000256" key="1">
    <source>
        <dbReference type="ARBA" id="ARBA00004245"/>
    </source>
</evidence>
<name>A0A177B6M8_9BILA</name>
<dbReference type="GO" id="GO:0004725">
    <property type="term" value="F:protein tyrosine phosphatase activity"/>
    <property type="evidence" value="ECO:0007669"/>
    <property type="project" value="InterPro"/>
</dbReference>
<dbReference type="PANTHER" id="PTHR45706">
    <property type="entry name" value="TYROSINE-PROTEIN PHOSPHATASE"/>
    <property type="match status" value="1"/>
</dbReference>
<dbReference type="InterPro" id="IPR035963">
    <property type="entry name" value="FERM_2"/>
</dbReference>
<organism evidence="8 9">
    <name type="scientific">Intoshia linei</name>
    <dbReference type="NCBI Taxonomy" id="1819745"/>
    <lineage>
        <taxon>Eukaryota</taxon>
        <taxon>Metazoa</taxon>
        <taxon>Spiralia</taxon>
        <taxon>Lophotrochozoa</taxon>
        <taxon>Mesozoa</taxon>
        <taxon>Orthonectida</taxon>
        <taxon>Rhopaluridae</taxon>
        <taxon>Intoshia</taxon>
    </lineage>
</organism>
<feature type="domain" description="Tyrosine-protein phosphatase" evidence="5">
    <location>
        <begin position="649"/>
        <end position="906"/>
    </location>
</feature>
<dbReference type="InterPro" id="IPR029021">
    <property type="entry name" value="Prot-tyrosine_phosphatase-like"/>
</dbReference>
<keyword evidence="9" id="KW-1185">Reference proteome</keyword>
<evidence type="ECO:0000259" key="7">
    <source>
        <dbReference type="PROSITE" id="PS50057"/>
    </source>
</evidence>
<dbReference type="InterPro" id="IPR029071">
    <property type="entry name" value="Ubiquitin-like_domsf"/>
</dbReference>